<dbReference type="GeneID" id="87884720"/>
<dbReference type="RefSeq" id="XP_062719489.1">
    <property type="nucleotide sequence ID" value="XM_062865891.1"/>
</dbReference>
<name>A0AAJ0LZS5_9PEZI</name>
<proteinExistence type="predicted"/>
<evidence type="ECO:0000313" key="3">
    <source>
        <dbReference type="Proteomes" id="UP001273166"/>
    </source>
</evidence>
<sequence>MRATAVILFIAGLSSTAWGASTRMYSDENCQNQIDRKVFNGITTGDAPIRGGVKAIKTDSSSGAWFAYQRNDGTRCTGSRIGKVENNKCIRISDQGIGCTRLCSGALGC</sequence>
<comment type="caution">
    <text evidence="2">The sequence shown here is derived from an EMBL/GenBank/DDBJ whole genome shotgun (WGS) entry which is preliminary data.</text>
</comment>
<dbReference type="EMBL" id="JAUDZG010000006">
    <property type="protein sequence ID" value="KAK3303709.1"/>
    <property type="molecule type" value="Genomic_DNA"/>
</dbReference>
<reference evidence="2" key="2">
    <citation type="submission" date="2023-06" db="EMBL/GenBank/DDBJ databases">
        <authorList>
            <consortium name="Lawrence Berkeley National Laboratory"/>
            <person name="Mondo S.J."/>
            <person name="Hensen N."/>
            <person name="Bonometti L."/>
            <person name="Westerberg I."/>
            <person name="Brannstrom I.O."/>
            <person name="Guillou S."/>
            <person name="Cros-Aarteil S."/>
            <person name="Calhoun S."/>
            <person name="Haridas S."/>
            <person name="Kuo A."/>
            <person name="Pangilinan J."/>
            <person name="Riley R."/>
            <person name="Labutti K."/>
            <person name="Andreopoulos B."/>
            <person name="Lipzen A."/>
            <person name="Chen C."/>
            <person name="Yanf M."/>
            <person name="Daum C."/>
            <person name="Ng V."/>
            <person name="Clum A."/>
            <person name="Steindorff A."/>
            <person name="Ohm R."/>
            <person name="Martin F."/>
            <person name="Silar P."/>
            <person name="Natvig D."/>
            <person name="Lalanne C."/>
            <person name="Gautier V."/>
            <person name="Ament-Velasquez S.L."/>
            <person name="Kruys A."/>
            <person name="Hutchinson M.I."/>
            <person name="Powell A.J."/>
            <person name="Barry K."/>
            <person name="Miller A.N."/>
            <person name="Grigoriev I.V."/>
            <person name="Debuchy R."/>
            <person name="Gladieux P."/>
            <person name="Thoren M.H."/>
            <person name="Johannesson H."/>
        </authorList>
    </citation>
    <scope>NUCLEOTIDE SEQUENCE</scope>
    <source>
        <strain evidence="2">CBS 333.67</strain>
    </source>
</reference>
<feature type="chain" id="PRO_5042529371" evidence="1">
    <location>
        <begin position="20"/>
        <end position="109"/>
    </location>
</feature>
<keyword evidence="1" id="KW-0732">Signal</keyword>
<feature type="signal peptide" evidence="1">
    <location>
        <begin position="1"/>
        <end position="19"/>
    </location>
</feature>
<protein>
    <submittedName>
        <fullName evidence="2">Uncharacterized protein</fullName>
    </submittedName>
</protein>
<reference evidence="2" key="1">
    <citation type="journal article" date="2023" name="Mol. Phylogenet. Evol.">
        <title>Genome-scale phylogeny and comparative genomics of the fungal order Sordariales.</title>
        <authorList>
            <person name="Hensen N."/>
            <person name="Bonometti L."/>
            <person name="Westerberg I."/>
            <person name="Brannstrom I.O."/>
            <person name="Guillou S."/>
            <person name="Cros-Aarteil S."/>
            <person name="Calhoun S."/>
            <person name="Haridas S."/>
            <person name="Kuo A."/>
            <person name="Mondo S."/>
            <person name="Pangilinan J."/>
            <person name="Riley R."/>
            <person name="LaButti K."/>
            <person name="Andreopoulos B."/>
            <person name="Lipzen A."/>
            <person name="Chen C."/>
            <person name="Yan M."/>
            <person name="Daum C."/>
            <person name="Ng V."/>
            <person name="Clum A."/>
            <person name="Steindorff A."/>
            <person name="Ohm R.A."/>
            <person name="Martin F."/>
            <person name="Silar P."/>
            <person name="Natvig D.O."/>
            <person name="Lalanne C."/>
            <person name="Gautier V."/>
            <person name="Ament-Velasquez S.L."/>
            <person name="Kruys A."/>
            <person name="Hutchinson M.I."/>
            <person name="Powell A.J."/>
            <person name="Barry K."/>
            <person name="Miller A.N."/>
            <person name="Grigoriev I.V."/>
            <person name="Debuchy R."/>
            <person name="Gladieux P."/>
            <person name="Hiltunen Thoren M."/>
            <person name="Johannesson H."/>
        </authorList>
    </citation>
    <scope>NUCLEOTIDE SEQUENCE</scope>
    <source>
        <strain evidence="2">CBS 333.67</strain>
    </source>
</reference>
<gene>
    <name evidence="2" type="ORF">B0T15DRAFT_439477</name>
</gene>
<evidence type="ECO:0000313" key="2">
    <source>
        <dbReference type="EMBL" id="KAK3303709.1"/>
    </source>
</evidence>
<dbReference type="AlphaFoldDB" id="A0AAJ0LZS5"/>
<dbReference type="Proteomes" id="UP001273166">
    <property type="component" value="Unassembled WGS sequence"/>
</dbReference>
<keyword evidence="3" id="KW-1185">Reference proteome</keyword>
<evidence type="ECO:0000256" key="1">
    <source>
        <dbReference type="SAM" id="SignalP"/>
    </source>
</evidence>
<accession>A0AAJ0LZS5</accession>
<organism evidence="2 3">
    <name type="scientific">Chaetomium strumarium</name>
    <dbReference type="NCBI Taxonomy" id="1170767"/>
    <lineage>
        <taxon>Eukaryota</taxon>
        <taxon>Fungi</taxon>
        <taxon>Dikarya</taxon>
        <taxon>Ascomycota</taxon>
        <taxon>Pezizomycotina</taxon>
        <taxon>Sordariomycetes</taxon>
        <taxon>Sordariomycetidae</taxon>
        <taxon>Sordariales</taxon>
        <taxon>Chaetomiaceae</taxon>
        <taxon>Chaetomium</taxon>
    </lineage>
</organism>